<organism evidence="1 2">
    <name type="scientific">Haloferula luteola</name>
    <dbReference type="NCBI Taxonomy" id="595692"/>
    <lineage>
        <taxon>Bacteria</taxon>
        <taxon>Pseudomonadati</taxon>
        <taxon>Verrucomicrobiota</taxon>
        <taxon>Verrucomicrobiia</taxon>
        <taxon>Verrucomicrobiales</taxon>
        <taxon>Verrucomicrobiaceae</taxon>
        <taxon>Haloferula</taxon>
    </lineage>
</organism>
<gene>
    <name evidence="1" type="ORF">HNR46_003195</name>
</gene>
<evidence type="ECO:0000313" key="2">
    <source>
        <dbReference type="Proteomes" id="UP000557717"/>
    </source>
</evidence>
<reference evidence="1 2" key="1">
    <citation type="submission" date="2020-08" db="EMBL/GenBank/DDBJ databases">
        <title>Genomic Encyclopedia of Type Strains, Phase IV (KMG-IV): sequencing the most valuable type-strain genomes for metagenomic binning, comparative biology and taxonomic classification.</title>
        <authorList>
            <person name="Goeker M."/>
        </authorList>
    </citation>
    <scope>NUCLEOTIDE SEQUENCE [LARGE SCALE GENOMIC DNA]</scope>
    <source>
        <strain evidence="1 2">YC6886</strain>
    </source>
</reference>
<dbReference type="AlphaFoldDB" id="A0A840V4K0"/>
<accession>A0A840V4K0</accession>
<evidence type="ECO:0000313" key="1">
    <source>
        <dbReference type="EMBL" id="MBB5352945.1"/>
    </source>
</evidence>
<proteinExistence type="predicted"/>
<dbReference type="EMBL" id="JACHFD010000018">
    <property type="protein sequence ID" value="MBB5352945.1"/>
    <property type="molecule type" value="Genomic_DNA"/>
</dbReference>
<dbReference type="Proteomes" id="UP000557717">
    <property type="component" value="Unassembled WGS sequence"/>
</dbReference>
<keyword evidence="2" id="KW-1185">Reference proteome</keyword>
<comment type="caution">
    <text evidence="1">The sequence shown here is derived from an EMBL/GenBank/DDBJ whole genome shotgun (WGS) entry which is preliminary data.</text>
</comment>
<sequence length="56" mass="6267">MSRANSSWPGRLTERAIETRGSFLELALWGLLENTQEPFSIGNDTSIVKVLYQAPD</sequence>
<name>A0A840V4K0_9BACT</name>
<protein>
    <submittedName>
        <fullName evidence="1">Uncharacterized protein</fullName>
    </submittedName>
</protein>